<comment type="caution">
    <text evidence="1">The sequence shown here is derived from an EMBL/GenBank/DDBJ whole genome shotgun (WGS) entry which is preliminary data.</text>
</comment>
<organism evidence="1 2">
    <name type="scientific">Rhododendron molle</name>
    <name type="common">Chinese azalea</name>
    <name type="synonym">Azalea mollis</name>
    <dbReference type="NCBI Taxonomy" id="49168"/>
    <lineage>
        <taxon>Eukaryota</taxon>
        <taxon>Viridiplantae</taxon>
        <taxon>Streptophyta</taxon>
        <taxon>Embryophyta</taxon>
        <taxon>Tracheophyta</taxon>
        <taxon>Spermatophyta</taxon>
        <taxon>Magnoliopsida</taxon>
        <taxon>eudicotyledons</taxon>
        <taxon>Gunneridae</taxon>
        <taxon>Pentapetalae</taxon>
        <taxon>asterids</taxon>
        <taxon>Ericales</taxon>
        <taxon>Ericaceae</taxon>
        <taxon>Ericoideae</taxon>
        <taxon>Rhodoreae</taxon>
        <taxon>Rhododendron</taxon>
    </lineage>
</organism>
<evidence type="ECO:0000313" key="2">
    <source>
        <dbReference type="Proteomes" id="UP001062846"/>
    </source>
</evidence>
<dbReference type="EMBL" id="CM046390">
    <property type="protein sequence ID" value="KAI8562838.1"/>
    <property type="molecule type" value="Genomic_DNA"/>
</dbReference>
<keyword evidence="2" id="KW-1185">Reference proteome</keyword>
<name>A0ACC0PDS7_RHOML</name>
<reference evidence="1" key="1">
    <citation type="submission" date="2022-02" db="EMBL/GenBank/DDBJ databases">
        <title>Plant Genome Project.</title>
        <authorList>
            <person name="Zhang R.-G."/>
        </authorList>
    </citation>
    <scope>NUCLEOTIDE SEQUENCE</scope>
    <source>
        <strain evidence="1">AT1</strain>
    </source>
</reference>
<gene>
    <name evidence="1" type="ORF">RHMOL_Rhmol03G0066400</name>
</gene>
<sequence>MGTTLSLVLSLQPGTYLDQKEKLIKYSDFVYKELILFSMADLQRSIPSITSVKETRFEPGSRMNVLKVCWTSQSSANERAGRAGRTEPGRVGNEEDMLQFDHYKVQFCHSNGDLLTLLYVYKGQNGDMRSPKRLCTEYRSLLVERNPFTSPVKDCFLVLNNLKSKLPPPALQCALAKEYSCKCETFILED</sequence>
<dbReference type="Proteomes" id="UP001062846">
    <property type="component" value="Chromosome 3"/>
</dbReference>
<accession>A0ACC0PDS7</accession>
<proteinExistence type="predicted"/>
<evidence type="ECO:0000313" key="1">
    <source>
        <dbReference type="EMBL" id="KAI8562838.1"/>
    </source>
</evidence>
<protein>
    <submittedName>
        <fullName evidence="1">Uncharacterized protein</fullName>
    </submittedName>
</protein>